<proteinExistence type="predicted"/>
<sequence>MEEESNHRKARLLRWNLYLTQLLVLLVAVVLLWLQGRLTAELWLPAGWKMWAVGVASGLVVVAFDWILQRGVSEEQLDDGGLNRLLFQNLSYVEILWVTAWVAIGEEMLFRGALQHWLGMIGSSLLFTLIHFRYLKQWILLVSLFGISCLLAGLTEWTGSLTPAVVAHFTVDALLGFSIRKGREAGGGMFSEET</sequence>
<feature type="transmembrane region" description="Helical" evidence="1">
    <location>
        <begin position="116"/>
        <end position="132"/>
    </location>
</feature>
<evidence type="ECO:0000256" key="1">
    <source>
        <dbReference type="SAM" id="Phobius"/>
    </source>
</evidence>
<evidence type="ECO:0000313" key="4">
    <source>
        <dbReference type="Proteomes" id="UP001597282"/>
    </source>
</evidence>
<feature type="transmembrane region" description="Helical" evidence="1">
    <location>
        <begin position="85"/>
        <end position="104"/>
    </location>
</feature>
<gene>
    <name evidence="3" type="ORF">ACFQ4Y_12855</name>
</gene>
<keyword evidence="1" id="KW-0812">Transmembrane</keyword>
<dbReference type="RefSeq" id="WP_380166088.1">
    <property type="nucleotide sequence ID" value="NZ_JBHTNU010000013.1"/>
</dbReference>
<feature type="transmembrane region" description="Helical" evidence="1">
    <location>
        <begin position="12"/>
        <end position="34"/>
    </location>
</feature>
<dbReference type="InterPro" id="IPR003675">
    <property type="entry name" value="Rce1/LyrA-like_dom"/>
</dbReference>
<keyword evidence="1" id="KW-1133">Transmembrane helix</keyword>
<organism evidence="3 4">
    <name type="scientific">Kroppenstedtia sanguinis</name>
    <dbReference type="NCBI Taxonomy" id="1380684"/>
    <lineage>
        <taxon>Bacteria</taxon>
        <taxon>Bacillati</taxon>
        <taxon>Bacillota</taxon>
        <taxon>Bacilli</taxon>
        <taxon>Bacillales</taxon>
        <taxon>Thermoactinomycetaceae</taxon>
        <taxon>Kroppenstedtia</taxon>
    </lineage>
</organism>
<keyword evidence="3" id="KW-0378">Hydrolase</keyword>
<comment type="caution">
    <text evidence="3">The sequence shown here is derived from an EMBL/GenBank/DDBJ whole genome shotgun (WGS) entry which is preliminary data.</text>
</comment>
<keyword evidence="4" id="KW-1185">Reference proteome</keyword>
<dbReference type="EMBL" id="JBHTNU010000013">
    <property type="protein sequence ID" value="MFD1427792.1"/>
    <property type="molecule type" value="Genomic_DNA"/>
</dbReference>
<feature type="domain" description="CAAX prenyl protease 2/Lysostaphin resistance protein A-like" evidence="2">
    <location>
        <begin position="92"/>
        <end position="173"/>
    </location>
</feature>
<evidence type="ECO:0000259" key="2">
    <source>
        <dbReference type="Pfam" id="PF02517"/>
    </source>
</evidence>
<dbReference type="EC" id="3.4.-.-" evidence="3"/>
<name>A0ABW4CAK1_9BACL</name>
<accession>A0ABW4CAK1</accession>
<keyword evidence="1" id="KW-0472">Membrane</keyword>
<feature type="transmembrane region" description="Helical" evidence="1">
    <location>
        <begin position="139"/>
        <end position="155"/>
    </location>
</feature>
<evidence type="ECO:0000313" key="3">
    <source>
        <dbReference type="EMBL" id="MFD1427792.1"/>
    </source>
</evidence>
<dbReference type="GO" id="GO:0016787">
    <property type="term" value="F:hydrolase activity"/>
    <property type="evidence" value="ECO:0007669"/>
    <property type="project" value="UniProtKB-KW"/>
</dbReference>
<dbReference type="Pfam" id="PF02517">
    <property type="entry name" value="Rce1-like"/>
    <property type="match status" value="1"/>
</dbReference>
<protein>
    <submittedName>
        <fullName evidence="3">CPBP family intramembrane glutamic endopeptidase</fullName>
        <ecNumber evidence="3">3.4.-.-</ecNumber>
    </submittedName>
</protein>
<dbReference type="Proteomes" id="UP001597282">
    <property type="component" value="Unassembled WGS sequence"/>
</dbReference>
<reference evidence="4" key="1">
    <citation type="journal article" date="2019" name="Int. J. Syst. Evol. Microbiol.">
        <title>The Global Catalogue of Microorganisms (GCM) 10K type strain sequencing project: providing services to taxonomists for standard genome sequencing and annotation.</title>
        <authorList>
            <consortium name="The Broad Institute Genomics Platform"/>
            <consortium name="The Broad Institute Genome Sequencing Center for Infectious Disease"/>
            <person name="Wu L."/>
            <person name="Ma J."/>
        </authorList>
    </citation>
    <scope>NUCLEOTIDE SEQUENCE [LARGE SCALE GENOMIC DNA]</scope>
    <source>
        <strain evidence="4">S1</strain>
    </source>
</reference>
<feature type="transmembrane region" description="Helical" evidence="1">
    <location>
        <begin position="46"/>
        <end position="64"/>
    </location>
</feature>